<name>X1NRX9_9ZZZZ</name>
<feature type="non-terminal residue" evidence="1">
    <location>
        <position position="1"/>
    </location>
</feature>
<gene>
    <name evidence="1" type="ORF">S06H3_62107</name>
</gene>
<proteinExistence type="predicted"/>
<dbReference type="EMBL" id="BARV01040862">
    <property type="protein sequence ID" value="GAI46817.1"/>
    <property type="molecule type" value="Genomic_DNA"/>
</dbReference>
<evidence type="ECO:0000313" key="1">
    <source>
        <dbReference type="EMBL" id="GAI46817.1"/>
    </source>
</evidence>
<comment type="caution">
    <text evidence="1">The sequence shown here is derived from an EMBL/GenBank/DDBJ whole genome shotgun (WGS) entry which is preliminary data.</text>
</comment>
<sequence length="42" mass="4678">ISESPETIHQNWIQNGKTMTIFHIIKGLFAEGGTPRKLLSLA</sequence>
<organism evidence="1">
    <name type="scientific">marine sediment metagenome</name>
    <dbReference type="NCBI Taxonomy" id="412755"/>
    <lineage>
        <taxon>unclassified sequences</taxon>
        <taxon>metagenomes</taxon>
        <taxon>ecological metagenomes</taxon>
    </lineage>
</organism>
<reference evidence="1" key="1">
    <citation type="journal article" date="2014" name="Front. Microbiol.">
        <title>High frequency of phylogenetically diverse reductive dehalogenase-homologous genes in deep subseafloor sedimentary metagenomes.</title>
        <authorList>
            <person name="Kawai M."/>
            <person name="Futagami T."/>
            <person name="Toyoda A."/>
            <person name="Takaki Y."/>
            <person name="Nishi S."/>
            <person name="Hori S."/>
            <person name="Arai W."/>
            <person name="Tsubouchi T."/>
            <person name="Morono Y."/>
            <person name="Uchiyama I."/>
            <person name="Ito T."/>
            <person name="Fujiyama A."/>
            <person name="Inagaki F."/>
            <person name="Takami H."/>
        </authorList>
    </citation>
    <scope>NUCLEOTIDE SEQUENCE</scope>
    <source>
        <strain evidence="1">Expedition CK06-06</strain>
    </source>
</reference>
<protein>
    <submittedName>
        <fullName evidence="1">Uncharacterized protein</fullName>
    </submittedName>
</protein>
<accession>X1NRX9</accession>
<dbReference type="AlphaFoldDB" id="X1NRX9"/>